<evidence type="ECO:0000313" key="2">
    <source>
        <dbReference type="Proteomes" id="UP001055108"/>
    </source>
</evidence>
<dbReference type="AlphaFoldDB" id="A0AA37MG98"/>
<accession>A0AA37MG98</accession>
<protein>
    <submittedName>
        <fullName evidence="1">Uncharacterized protein</fullName>
    </submittedName>
</protein>
<reference evidence="1" key="1">
    <citation type="journal article" date="2016" name="Front. Microbiol.">
        <title>Genome Sequence of the Piezophilic, Mesophilic Sulfate-Reducing Bacterium Desulfovibrio indicus J2T.</title>
        <authorList>
            <person name="Cao J."/>
            <person name="Maignien L."/>
            <person name="Shao Z."/>
            <person name="Alain K."/>
            <person name="Jebbar M."/>
        </authorList>
    </citation>
    <scope>NUCLEOTIDE SEQUENCE</scope>
    <source>
        <strain evidence="1">NBRC 103626</strain>
    </source>
</reference>
<organism evidence="1 2">
    <name type="scientific">Methylobacterium gregans</name>
    <dbReference type="NCBI Taxonomy" id="374424"/>
    <lineage>
        <taxon>Bacteria</taxon>
        <taxon>Pseudomonadati</taxon>
        <taxon>Pseudomonadota</taxon>
        <taxon>Alphaproteobacteria</taxon>
        <taxon>Hyphomicrobiales</taxon>
        <taxon>Methylobacteriaceae</taxon>
        <taxon>Methylobacterium</taxon>
    </lineage>
</organism>
<dbReference type="RefSeq" id="WP_238306697.1">
    <property type="nucleotide sequence ID" value="NZ_BPQM01000140.1"/>
</dbReference>
<name>A0AA37MG98_9HYPH</name>
<evidence type="ECO:0000313" key="1">
    <source>
        <dbReference type="EMBL" id="GJD81464.1"/>
    </source>
</evidence>
<keyword evidence="2" id="KW-1185">Reference proteome</keyword>
<dbReference type="EMBL" id="BPQM01000140">
    <property type="protein sequence ID" value="GJD81464.1"/>
    <property type="molecule type" value="Genomic_DNA"/>
</dbReference>
<reference evidence="1" key="2">
    <citation type="submission" date="2021-08" db="EMBL/GenBank/DDBJ databases">
        <authorList>
            <person name="Tani A."/>
            <person name="Ola A."/>
            <person name="Ogura Y."/>
            <person name="Katsura K."/>
            <person name="Hayashi T."/>
        </authorList>
    </citation>
    <scope>NUCLEOTIDE SEQUENCE</scope>
    <source>
        <strain evidence="1">NBRC 103626</strain>
    </source>
</reference>
<gene>
    <name evidence="1" type="ORF">NBEOAGPD_4713</name>
</gene>
<sequence>MSAALREEDVVARLREACVAAGGQSAWAAAHGVSVPYVHDVCRGRRGPGESVLRGLGLVREVRYVPREPRTVALYDADSVTLVEAEVLP</sequence>
<proteinExistence type="predicted"/>
<comment type="caution">
    <text evidence="1">The sequence shown here is derived from an EMBL/GenBank/DDBJ whole genome shotgun (WGS) entry which is preliminary data.</text>
</comment>
<dbReference type="Proteomes" id="UP001055108">
    <property type="component" value="Unassembled WGS sequence"/>
</dbReference>